<feature type="signal peptide" evidence="1">
    <location>
        <begin position="1"/>
        <end position="20"/>
    </location>
</feature>
<evidence type="ECO:0000313" key="3">
    <source>
        <dbReference type="EMBL" id="QKE90983.1"/>
    </source>
</evidence>
<dbReference type="InterPro" id="IPR025419">
    <property type="entry name" value="DUF4142"/>
</dbReference>
<dbReference type="Gene3D" id="1.20.1260.10">
    <property type="match status" value="1"/>
</dbReference>
<evidence type="ECO:0000259" key="2">
    <source>
        <dbReference type="Pfam" id="PF13628"/>
    </source>
</evidence>
<accession>A0A6M8HR66</accession>
<dbReference type="PANTHER" id="PTHR38593">
    <property type="entry name" value="BLR2558 PROTEIN"/>
    <property type="match status" value="1"/>
</dbReference>
<dbReference type="PANTHER" id="PTHR38593:SF1">
    <property type="entry name" value="BLR2558 PROTEIN"/>
    <property type="match status" value="1"/>
</dbReference>
<proteinExistence type="predicted"/>
<dbReference type="KEGG" id="lck:HN018_13855"/>
<dbReference type="EMBL" id="CP053708">
    <property type="protein sequence ID" value="QKE90983.1"/>
    <property type="molecule type" value="Genomic_DNA"/>
</dbReference>
<evidence type="ECO:0000256" key="1">
    <source>
        <dbReference type="SAM" id="SignalP"/>
    </source>
</evidence>
<reference evidence="3 4" key="1">
    <citation type="journal article" date="2014" name="World J. Microbiol. Biotechnol.">
        <title>Biodiversity and physiological characteristics of Antarctic and Arctic lichens-associated bacteria.</title>
        <authorList>
            <person name="Lee Y.M."/>
            <person name="Kim E.H."/>
            <person name="Lee H.K."/>
            <person name="Hong S.G."/>
        </authorList>
    </citation>
    <scope>NUCLEOTIDE SEQUENCE [LARGE SCALE GENOMIC DNA]</scope>
    <source>
        <strain evidence="3 4">PAMC 26569</strain>
    </source>
</reference>
<feature type="chain" id="PRO_5026819964" evidence="1">
    <location>
        <begin position="21"/>
        <end position="193"/>
    </location>
</feature>
<dbReference type="AlphaFoldDB" id="A0A6M8HR66"/>
<keyword evidence="4" id="KW-1185">Reference proteome</keyword>
<keyword evidence="1" id="KW-0732">Signal</keyword>
<dbReference type="Pfam" id="PF13628">
    <property type="entry name" value="DUF4142"/>
    <property type="match status" value="1"/>
</dbReference>
<gene>
    <name evidence="3" type="ORF">HN018_13855</name>
</gene>
<name>A0A6M8HR66_9PROT</name>
<dbReference type="Proteomes" id="UP000500767">
    <property type="component" value="Chromosome"/>
</dbReference>
<sequence>MNRYARWGIALVILPMAACANQSTPAPMTPPGPPPLAAADATFIQDAAQGGLAEVQAGQLAQSKARSSRVKAYGAKMVADHTPANDQLKQIATAKGAMVPTAPNDMQMQQMTALQADMGRKFDHDYIEDQIAGHTAMLQLFQTEAASGTDPDLKKFAADTVPVVQAHLDAANALEHGGMHKGMHKGMHHHTAS</sequence>
<evidence type="ECO:0000313" key="4">
    <source>
        <dbReference type="Proteomes" id="UP000500767"/>
    </source>
</evidence>
<organism evidence="3 4">
    <name type="scientific">Lichenicola cladoniae</name>
    <dbReference type="NCBI Taxonomy" id="1484109"/>
    <lineage>
        <taxon>Bacteria</taxon>
        <taxon>Pseudomonadati</taxon>
        <taxon>Pseudomonadota</taxon>
        <taxon>Alphaproteobacteria</taxon>
        <taxon>Acetobacterales</taxon>
        <taxon>Acetobacteraceae</taxon>
        <taxon>Lichenicola</taxon>
    </lineage>
</organism>
<dbReference type="InterPro" id="IPR012347">
    <property type="entry name" value="Ferritin-like"/>
</dbReference>
<feature type="domain" description="DUF4142" evidence="2">
    <location>
        <begin position="39"/>
        <end position="174"/>
    </location>
</feature>
<dbReference type="RefSeq" id="WP_171836704.1">
    <property type="nucleotide sequence ID" value="NZ_CP053708.1"/>
</dbReference>
<protein>
    <submittedName>
        <fullName evidence="3">DUF4142 domain-containing protein</fullName>
    </submittedName>
</protein>